<keyword evidence="2" id="KW-0378">Hydrolase</keyword>
<dbReference type="Gene3D" id="3.90.780.10">
    <property type="entry name" value="5'-Nucleotidase, C-terminal domain"/>
    <property type="match status" value="1"/>
</dbReference>
<dbReference type="Pfam" id="PF00149">
    <property type="entry name" value="Metallophos"/>
    <property type="match status" value="1"/>
</dbReference>
<feature type="domain" description="Calcineurin-like phosphoesterase" evidence="3">
    <location>
        <begin position="26"/>
        <end position="234"/>
    </location>
</feature>
<feature type="domain" description="5'-Nucleotidase C-terminal" evidence="4">
    <location>
        <begin position="316"/>
        <end position="455"/>
    </location>
</feature>
<dbReference type="InterPro" id="IPR029052">
    <property type="entry name" value="Metallo-depent_PP-like"/>
</dbReference>
<dbReference type="Gene3D" id="3.60.21.10">
    <property type="match status" value="1"/>
</dbReference>
<dbReference type="PRINTS" id="PR01607">
    <property type="entry name" value="APYRASEFAMLY"/>
</dbReference>
<dbReference type="InterPro" id="IPR008334">
    <property type="entry name" value="5'-Nucleotdase_C"/>
</dbReference>
<protein>
    <submittedName>
        <fullName evidence="5">Bifunctional metallophosphatase/5'-nucleotidase</fullName>
    </submittedName>
</protein>
<dbReference type="InterPro" id="IPR036907">
    <property type="entry name" value="5'-Nucleotdase_C_sf"/>
</dbReference>
<dbReference type="InterPro" id="IPR006179">
    <property type="entry name" value="5_nucleotidase/apyrase"/>
</dbReference>
<dbReference type="InterPro" id="IPR004843">
    <property type="entry name" value="Calcineurin-like_PHP"/>
</dbReference>
<dbReference type="SUPFAM" id="SSF56300">
    <property type="entry name" value="Metallo-dependent phosphatases"/>
    <property type="match status" value="1"/>
</dbReference>
<dbReference type="PANTHER" id="PTHR11575">
    <property type="entry name" value="5'-NUCLEOTIDASE-RELATED"/>
    <property type="match status" value="1"/>
</dbReference>
<evidence type="ECO:0000313" key="5">
    <source>
        <dbReference type="EMBL" id="HDP78782.1"/>
    </source>
</evidence>
<accession>A0A7C1GRF9</accession>
<sequence>MKKAKFLVLVVLLLSILSFSTTIKMYLVTDYHSHAIPFYSEGQHGFGGIAKIIAFLKDKAGNEDTLVFGGGDMINLGTPAWSDKFHAIEMPWFNNIFDAMAYGNHDSEYGPEDFQEVWKNVTYPILGANVLDAGGVPVFEYLGKRYLILEAEGKRIGVFALAGSDFDGLVKPAARPVEGATFGDFMTTAGEIVDEIKAEGVDLIVFIGHAEYDETLKMAREIEGIDLIFGTHSHLKIPLTKIEGTDTYFISPYQYGTYAAEVVVYFGADGQKSISGSLIPMDDSMPEDPVIAEKVEKLQYELESDPEFAHLFEWIGDVETELSAANVNTGESVLGNFVMDVIREKSGANVALSTSSSFRASIAPGSTVYEDLKNALPYVNIIYVYEVKGETLEKILNHSISQRGTGFFSQVSGVRFMISDGKATAIEVQTDLECPDSFDLLNPEATYLVATTNYQGLFAPGYKDLFAGLTYRDTGLDVQKIVKEYMQNNSPISAKLDGRIRK</sequence>
<comment type="similarity">
    <text evidence="2">Belongs to the 5'-nucleotidase family.</text>
</comment>
<dbReference type="Pfam" id="PF02872">
    <property type="entry name" value="5_nucleotid_C"/>
    <property type="match status" value="1"/>
</dbReference>
<evidence type="ECO:0000256" key="1">
    <source>
        <dbReference type="ARBA" id="ARBA00022729"/>
    </source>
</evidence>
<dbReference type="GO" id="GO:0009166">
    <property type="term" value="P:nucleotide catabolic process"/>
    <property type="evidence" value="ECO:0007669"/>
    <property type="project" value="InterPro"/>
</dbReference>
<keyword evidence="2" id="KW-0547">Nucleotide-binding</keyword>
<dbReference type="GO" id="GO:0000166">
    <property type="term" value="F:nucleotide binding"/>
    <property type="evidence" value="ECO:0007669"/>
    <property type="project" value="UniProtKB-KW"/>
</dbReference>
<evidence type="ECO:0000256" key="2">
    <source>
        <dbReference type="RuleBase" id="RU362119"/>
    </source>
</evidence>
<proteinExistence type="inferred from homology"/>
<name>A0A7C1GRF9_9BACT</name>
<dbReference type="Proteomes" id="UP000886198">
    <property type="component" value="Unassembled WGS sequence"/>
</dbReference>
<dbReference type="EMBL" id="DSBT01000350">
    <property type="protein sequence ID" value="HDP78782.1"/>
    <property type="molecule type" value="Genomic_DNA"/>
</dbReference>
<dbReference type="SUPFAM" id="SSF55816">
    <property type="entry name" value="5'-nucleotidase (syn. UDP-sugar hydrolase), C-terminal domain"/>
    <property type="match status" value="1"/>
</dbReference>
<dbReference type="AlphaFoldDB" id="A0A7C1GRF9"/>
<reference evidence="5" key="1">
    <citation type="journal article" date="2020" name="mSystems">
        <title>Genome- and Community-Level Interaction Insights into Carbon Utilization and Element Cycling Functions of Hydrothermarchaeota in Hydrothermal Sediment.</title>
        <authorList>
            <person name="Zhou Z."/>
            <person name="Liu Y."/>
            <person name="Xu W."/>
            <person name="Pan J."/>
            <person name="Luo Z.H."/>
            <person name="Li M."/>
        </authorList>
    </citation>
    <scope>NUCLEOTIDE SEQUENCE [LARGE SCALE GENOMIC DNA]</scope>
    <source>
        <strain evidence="5">SpSt-1179</strain>
    </source>
</reference>
<evidence type="ECO:0000259" key="4">
    <source>
        <dbReference type="Pfam" id="PF02872"/>
    </source>
</evidence>
<gene>
    <name evidence="5" type="ORF">ENN47_11520</name>
</gene>
<evidence type="ECO:0000259" key="3">
    <source>
        <dbReference type="Pfam" id="PF00149"/>
    </source>
</evidence>
<dbReference type="PANTHER" id="PTHR11575:SF24">
    <property type="entry name" value="5'-NUCLEOTIDASE"/>
    <property type="match status" value="1"/>
</dbReference>
<keyword evidence="1" id="KW-0732">Signal</keyword>
<organism evidence="5">
    <name type="scientific">Mesotoga infera</name>
    <dbReference type="NCBI Taxonomy" id="1236046"/>
    <lineage>
        <taxon>Bacteria</taxon>
        <taxon>Thermotogati</taxon>
        <taxon>Thermotogota</taxon>
        <taxon>Thermotogae</taxon>
        <taxon>Kosmotogales</taxon>
        <taxon>Kosmotogaceae</taxon>
        <taxon>Mesotoga</taxon>
    </lineage>
</organism>
<comment type="caution">
    <text evidence="5">The sequence shown here is derived from an EMBL/GenBank/DDBJ whole genome shotgun (WGS) entry which is preliminary data.</text>
</comment>
<dbReference type="GO" id="GO:0016787">
    <property type="term" value="F:hydrolase activity"/>
    <property type="evidence" value="ECO:0007669"/>
    <property type="project" value="UniProtKB-KW"/>
</dbReference>